<keyword evidence="1" id="KW-0732">Signal</keyword>
<dbReference type="Proteomes" id="UP001065174">
    <property type="component" value="Chromosome"/>
</dbReference>
<proteinExistence type="predicted"/>
<feature type="signal peptide" evidence="1">
    <location>
        <begin position="1"/>
        <end position="28"/>
    </location>
</feature>
<evidence type="ECO:0000313" key="3">
    <source>
        <dbReference type="Proteomes" id="UP001065174"/>
    </source>
</evidence>
<gene>
    <name evidence="2" type="ORF">N6H18_06740</name>
</gene>
<dbReference type="RefSeq" id="WP_262311079.1">
    <property type="nucleotide sequence ID" value="NZ_CP106679.1"/>
</dbReference>
<evidence type="ECO:0008006" key="4">
    <source>
        <dbReference type="Google" id="ProtNLM"/>
    </source>
</evidence>
<feature type="chain" id="PRO_5045346863" description="Outer membrane protein transport protein (OMPP1/FadL/TodX)" evidence="1">
    <location>
        <begin position="29"/>
        <end position="525"/>
    </location>
</feature>
<evidence type="ECO:0000256" key="1">
    <source>
        <dbReference type="SAM" id="SignalP"/>
    </source>
</evidence>
<keyword evidence="3" id="KW-1185">Reference proteome</keyword>
<dbReference type="EMBL" id="CP106679">
    <property type="protein sequence ID" value="UXP33650.1"/>
    <property type="molecule type" value="Genomic_DNA"/>
</dbReference>
<name>A0ABY6CT10_9BACT</name>
<accession>A0ABY6CT10</accession>
<dbReference type="Gene3D" id="2.40.160.60">
    <property type="entry name" value="Outer membrane protein transport protein (OMPP1/FadL/TodX)"/>
    <property type="match status" value="1"/>
</dbReference>
<dbReference type="SUPFAM" id="SSF56935">
    <property type="entry name" value="Porins"/>
    <property type="match status" value="1"/>
</dbReference>
<evidence type="ECO:0000313" key="2">
    <source>
        <dbReference type="EMBL" id="UXP33650.1"/>
    </source>
</evidence>
<sequence>MNNQPMSKRKVASLFAIVLMMTMSSAVAQIEDGAFGYYNDALLFSRTYYGGTARMQGIGGAQVSLGGDINSAFANPAGLGSIRKSGITVTPSLDFSNTESSYLGSQTDEFKANFNFANLGIVFSMPNKDEESKFKGGAFAITLTRKNNFHSNFTYDAYNEGEIGKTSIVDSYLDRAWGTDPDDLSGDLYDAYNQYLINPYLETDAQTGQDFTAYDKFIGDFPRQVEIVQQRGAQYEWDFSGGVNYNDVFYVGGGLGISTIRFYRESTYTESEYIYNGQPDDAIDLYSTRNSLRLNGTGVSGTLGVVARPLSILRIGAAISTPTYYGMREESSEDFLTIYNDFVIQDDSGDDITLGQFYDEYFSTSRYNLSTPWKFSTGASIFLGKMGFISADVDFLDYSQAKISSNDFRTGLDNKTIENFYQNTVNFRLGGEIRLDQFMLRAGYGYDGDPYVSSSIDNSIQRISGGLGYRNNDFFVDLSVVHTQYYTVRSPYTIYSFDDPELDISPTARINNKNLNVSVTFGFNF</sequence>
<protein>
    <recommendedName>
        <fullName evidence="4">Outer membrane protein transport protein (OMPP1/FadL/TodX)</fullName>
    </recommendedName>
</protein>
<organism evidence="2 3">
    <name type="scientific">Reichenbachiella agarivorans</name>
    <dbReference type="NCBI Taxonomy" id="2979464"/>
    <lineage>
        <taxon>Bacteria</taxon>
        <taxon>Pseudomonadati</taxon>
        <taxon>Bacteroidota</taxon>
        <taxon>Cytophagia</taxon>
        <taxon>Cytophagales</taxon>
        <taxon>Reichenbachiellaceae</taxon>
        <taxon>Reichenbachiella</taxon>
    </lineage>
</organism>
<reference evidence="2" key="1">
    <citation type="submission" date="2022-09" db="EMBL/GenBank/DDBJ databases">
        <title>Comparative genomics and taxonomic characterization of three novel marine species of genus Reichenbachiella exhibiting antioxidant and polysaccharide degradation activities.</title>
        <authorList>
            <person name="Muhammad N."/>
            <person name="Lee Y.-J."/>
            <person name="Ko J."/>
            <person name="Kim S.-G."/>
        </authorList>
    </citation>
    <scope>NUCLEOTIDE SEQUENCE</scope>
    <source>
        <strain evidence="2">BKB1-1</strain>
    </source>
</reference>